<dbReference type="EMBL" id="MDYN01000003">
    <property type="protein sequence ID" value="OQD88893.1"/>
    <property type="molecule type" value="Genomic_DNA"/>
</dbReference>
<dbReference type="AlphaFoldDB" id="A0A1V6QI62"/>
<organism evidence="2 3">
    <name type="scientific">Penicillium antarcticum</name>
    <dbReference type="NCBI Taxonomy" id="416450"/>
    <lineage>
        <taxon>Eukaryota</taxon>
        <taxon>Fungi</taxon>
        <taxon>Dikarya</taxon>
        <taxon>Ascomycota</taxon>
        <taxon>Pezizomycotina</taxon>
        <taxon>Eurotiomycetes</taxon>
        <taxon>Eurotiomycetidae</taxon>
        <taxon>Eurotiales</taxon>
        <taxon>Aspergillaceae</taxon>
        <taxon>Penicillium</taxon>
    </lineage>
</organism>
<gene>
    <name evidence="2" type="ORF">PENANT_c003G09803</name>
</gene>
<evidence type="ECO:0000313" key="2">
    <source>
        <dbReference type="EMBL" id="OQD88893.1"/>
    </source>
</evidence>
<name>A0A1V6QI62_9EURO</name>
<reference evidence="3" key="1">
    <citation type="journal article" date="2017" name="Nat. Microbiol.">
        <title>Global analysis of biosynthetic gene clusters reveals vast potential of secondary metabolite production in Penicillium species.</title>
        <authorList>
            <person name="Nielsen J.C."/>
            <person name="Grijseels S."/>
            <person name="Prigent S."/>
            <person name="Ji B."/>
            <person name="Dainat J."/>
            <person name="Nielsen K.F."/>
            <person name="Frisvad J.C."/>
            <person name="Workman M."/>
            <person name="Nielsen J."/>
        </authorList>
    </citation>
    <scope>NUCLEOTIDE SEQUENCE [LARGE SCALE GENOMIC DNA]</scope>
    <source>
        <strain evidence="3">IBT 31811</strain>
    </source>
</reference>
<feature type="compositionally biased region" description="Polar residues" evidence="1">
    <location>
        <begin position="34"/>
        <end position="47"/>
    </location>
</feature>
<comment type="caution">
    <text evidence="2">The sequence shown here is derived from an EMBL/GenBank/DDBJ whole genome shotgun (WGS) entry which is preliminary data.</text>
</comment>
<dbReference type="Proteomes" id="UP000191672">
    <property type="component" value="Unassembled WGS sequence"/>
</dbReference>
<evidence type="ECO:0000256" key="1">
    <source>
        <dbReference type="SAM" id="MobiDB-lite"/>
    </source>
</evidence>
<evidence type="ECO:0000313" key="3">
    <source>
        <dbReference type="Proteomes" id="UP000191672"/>
    </source>
</evidence>
<sequence>MPRGSRPERGSTFQRSNEHVSKQLTGVRLKCEISQATKQPKPGNSTA</sequence>
<accession>A0A1V6QI62</accession>
<protein>
    <submittedName>
        <fullName evidence="2">Uncharacterized protein</fullName>
    </submittedName>
</protein>
<keyword evidence="3" id="KW-1185">Reference proteome</keyword>
<proteinExistence type="predicted"/>
<feature type="region of interest" description="Disordered" evidence="1">
    <location>
        <begin position="1"/>
        <end position="47"/>
    </location>
</feature>